<dbReference type="SUPFAM" id="SSF53335">
    <property type="entry name" value="S-adenosyl-L-methionine-dependent methyltransferases"/>
    <property type="match status" value="1"/>
</dbReference>
<dbReference type="InterPro" id="IPR017237">
    <property type="entry name" value="RLMG"/>
</dbReference>
<dbReference type="PATRIC" id="fig|225937.3.peg.2286"/>
<dbReference type="GO" id="GO:0003676">
    <property type="term" value="F:nucleic acid binding"/>
    <property type="evidence" value="ECO:0007669"/>
    <property type="project" value="InterPro"/>
</dbReference>
<dbReference type="GO" id="GO:0005737">
    <property type="term" value="C:cytoplasm"/>
    <property type="evidence" value="ECO:0007669"/>
    <property type="project" value="InterPro"/>
</dbReference>
<dbReference type="KEGG" id="mad:HP15_2265"/>
<dbReference type="InterPro" id="IPR046977">
    <property type="entry name" value="RsmC/RlmG"/>
</dbReference>
<accession>E4PFV9</accession>
<evidence type="ECO:0000256" key="2">
    <source>
        <dbReference type="ARBA" id="ARBA00022552"/>
    </source>
</evidence>
<dbReference type="CDD" id="cd02440">
    <property type="entry name" value="AdoMet_MTases"/>
    <property type="match status" value="1"/>
</dbReference>
<protein>
    <submittedName>
        <fullName evidence="8">rRNA (Guanine-N2-)-methyltransferase, RsmD</fullName>
        <ecNumber evidence="8">2.1.1.171</ecNumber>
    </submittedName>
</protein>
<feature type="domain" description="RlmG N-terminal" evidence="7">
    <location>
        <begin position="7"/>
        <end position="184"/>
    </location>
</feature>
<evidence type="ECO:0000256" key="4">
    <source>
        <dbReference type="ARBA" id="ARBA00022679"/>
    </source>
</evidence>
<name>E4PFV9_MARAH</name>
<dbReference type="PIRSF" id="PIRSF037565">
    <property type="entry name" value="RRNA_m2G_Mtase_RsmD_prd"/>
    <property type="match status" value="1"/>
</dbReference>
<dbReference type="Pfam" id="PF26049">
    <property type="entry name" value="RLMG_N"/>
    <property type="match status" value="1"/>
</dbReference>
<proteinExistence type="predicted"/>
<dbReference type="HOGENOM" id="CLU_040288_4_0_6"/>
<dbReference type="GO" id="GO:0052913">
    <property type="term" value="F:16S rRNA (guanine(966)-N(2))-methyltransferase activity"/>
    <property type="evidence" value="ECO:0007669"/>
    <property type="project" value="UniProtKB-EC"/>
</dbReference>
<keyword evidence="4 8" id="KW-0808">Transferase</keyword>
<evidence type="ECO:0000313" key="9">
    <source>
        <dbReference type="Proteomes" id="UP000007077"/>
    </source>
</evidence>
<keyword evidence="1" id="KW-0963">Cytoplasm</keyword>
<dbReference type="STRING" id="225937.HP15_2265"/>
<dbReference type="PANTHER" id="PTHR47816:SF5">
    <property type="entry name" value="RIBOSOMAL RNA LARGE SUBUNIT METHYLTRANSFERASE G"/>
    <property type="match status" value="1"/>
</dbReference>
<sequence length="385" mass="41521">MPEMTTAQLDFSGGSLILARPGTGDPTLRAWDAADELLLEEAICAAAALGEPRVLVVDDQFGALSLGLAALSPTVVADSAVLPAALAHNASLNPEVTPPESVFSWINAPEGPFDLVVLRIPRQADYLAWLLRWLNRVMTDSGVLLAGGMIKHLPARSVDVFAEAVRTEQVLPARKKARVIRCTRGAANLADWSATWKGYRLGDRKGDVGIEALPAVFAREKLDIGTRLMLPHVVNEVSTARAGDSVLDLACGNGVLGLAALSERRDLQLVFSDVSSQAVLSARRNVEKAFPDAKAAFSHRDGIESDLGAFDLILLNPPFHEGGVVGDHIALRLFEQASQHLRPGGRLLLVGNRHLGYHRSLRRYFSSVQQLDASPKFVVFRAGNR</sequence>
<feature type="domain" description="Methyltransferase small" evidence="6">
    <location>
        <begin position="210"/>
        <end position="380"/>
    </location>
</feature>
<evidence type="ECO:0000259" key="7">
    <source>
        <dbReference type="Pfam" id="PF26049"/>
    </source>
</evidence>
<dbReference type="PANTHER" id="PTHR47816">
    <property type="entry name" value="RIBOSOMAL RNA SMALL SUBUNIT METHYLTRANSFERASE C"/>
    <property type="match status" value="1"/>
</dbReference>
<dbReference type="InterPro" id="IPR029063">
    <property type="entry name" value="SAM-dependent_MTases_sf"/>
</dbReference>
<evidence type="ECO:0000313" key="8">
    <source>
        <dbReference type="EMBL" id="ADP98029.1"/>
    </source>
</evidence>
<evidence type="ECO:0000256" key="3">
    <source>
        <dbReference type="ARBA" id="ARBA00022603"/>
    </source>
</evidence>
<organism evidence="8 9">
    <name type="scientific">Marinobacter adhaerens (strain DSM 23420 / HP15)</name>
    <dbReference type="NCBI Taxonomy" id="225937"/>
    <lineage>
        <taxon>Bacteria</taxon>
        <taxon>Pseudomonadati</taxon>
        <taxon>Pseudomonadota</taxon>
        <taxon>Gammaproteobacteria</taxon>
        <taxon>Pseudomonadales</taxon>
        <taxon>Marinobacteraceae</taxon>
        <taxon>Marinobacter</taxon>
    </lineage>
</organism>
<keyword evidence="3 8" id="KW-0489">Methyltransferase</keyword>
<keyword evidence="5" id="KW-0949">S-adenosyl-L-methionine</keyword>
<dbReference type="AlphaFoldDB" id="E4PFV9"/>
<dbReference type="EC" id="2.1.1.171" evidence="8"/>
<dbReference type="InterPro" id="IPR007848">
    <property type="entry name" value="Small_mtfrase_dom"/>
</dbReference>
<evidence type="ECO:0000256" key="1">
    <source>
        <dbReference type="ARBA" id="ARBA00022490"/>
    </source>
</evidence>
<gene>
    <name evidence="8" type="ordered locus">HP15_2265</name>
</gene>
<dbReference type="eggNOG" id="COG2813">
    <property type="taxonomic scope" value="Bacteria"/>
</dbReference>
<keyword evidence="2" id="KW-0698">rRNA processing</keyword>
<dbReference type="Gene3D" id="3.40.50.150">
    <property type="entry name" value="Vaccinia Virus protein VP39"/>
    <property type="match status" value="2"/>
</dbReference>
<reference evidence="8 9" key="1">
    <citation type="journal article" date="2010" name="Stand. Genomic Sci.">
        <title>Complete genome sequence of Marinobacter adhaerens type strain (HP15), a diatom-interacting marine microorganism.</title>
        <authorList>
            <person name="Gardes A."/>
            <person name="Kaeppel E."/>
            <person name="Shehzad A."/>
            <person name="Seebah S."/>
            <person name="Teeling H."/>
            <person name="Yarza P."/>
            <person name="Glockner F.O."/>
            <person name="Grossart H.P."/>
            <person name="Ullrich M.S."/>
        </authorList>
    </citation>
    <scope>NUCLEOTIDE SEQUENCE [LARGE SCALE GENOMIC DNA]</scope>
    <source>
        <strain evidence="9">DSM 23420 / HP15</strain>
    </source>
</reference>
<evidence type="ECO:0000256" key="5">
    <source>
        <dbReference type="ARBA" id="ARBA00022691"/>
    </source>
</evidence>
<evidence type="ECO:0000259" key="6">
    <source>
        <dbReference type="Pfam" id="PF05175"/>
    </source>
</evidence>
<reference evidence="9" key="2">
    <citation type="submission" date="2010-02" db="EMBL/GenBank/DDBJ databases">
        <title>Complete genome sequence of Marinobacter adhaerens type strain (HP15).</title>
        <authorList>
            <person name="Gaerdes A.A.M."/>
            <person name="Kaeppel E."/>
            <person name="Shezad A."/>
            <person name="Seebah S."/>
            <person name="Teeling H."/>
            <person name="Yarza P."/>
            <person name="Gloeckner F.O."/>
            <person name="Ullrich M.S."/>
        </authorList>
    </citation>
    <scope>NUCLEOTIDE SEQUENCE [LARGE SCALE GENOMIC DNA]</scope>
    <source>
        <strain evidence="9">DSM 23420 / HP15</strain>
    </source>
</reference>
<dbReference type="EMBL" id="CP001978">
    <property type="protein sequence ID" value="ADP98029.1"/>
    <property type="molecule type" value="Genomic_DNA"/>
</dbReference>
<dbReference type="Proteomes" id="UP000007077">
    <property type="component" value="Chromosome"/>
</dbReference>
<dbReference type="Pfam" id="PF05175">
    <property type="entry name" value="MTS"/>
    <property type="match status" value="1"/>
</dbReference>
<dbReference type="InterPro" id="IPR058679">
    <property type="entry name" value="RlmG_N"/>
</dbReference>
<dbReference type="InterPro" id="IPR002052">
    <property type="entry name" value="DNA_methylase_N6_adenine_CS"/>
</dbReference>
<dbReference type="PROSITE" id="PS00092">
    <property type="entry name" value="N6_MTASE"/>
    <property type="match status" value="1"/>
</dbReference>